<dbReference type="OrthoDB" id="433124at2759"/>
<keyword evidence="3 5" id="KW-1133">Transmembrane helix</keyword>
<feature type="transmembrane region" description="Helical" evidence="6">
    <location>
        <begin position="63"/>
        <end position="84"/>
    </location>
</feature>
<sequence>MGLISILVDGFILLFSVLLSLAFPLMDSQTIAPSYLHPSFLVEFKQQYERDYGDYLMKEMPPFFVGLVWVEALFLWPLALLNAYGILSRKKWVRTTLIMAGVGSGVSMASIMSELLGSGRESKKLVQMYSPFVVFAILATLRGLFPPRYCSISASNAPPPAQKKRV</sequence>
<dbReference type="Pfam" id="PF05241">
    <property type="entry name" value="EBP"/>
    <property type="match status" value="1"/>
</dbReference>
<protein>
    <recommendedName>
        <fullName evidence="7">EXPERA domain-containing protein</fullName>
    </recommendedName>
</protein>
<keyword evidence="2 5" id="KW-0812">Transmembrane</keyword>
<dbReference type="InterPro" id="IPR033118">
    <property type="entry name" value="EXPERA"/>
</dbReference>
<dbReference type="PANTHER" id="PTHR31204">
    <property type="entry name" value="SIGMA INTRACELLULAR RECEPTOR 2"/>
    <property type="match status" value="1"/>
</dbReference>
<evidence type="ECO:0000256" key="1">
    <source>
        <dbReference type="ARBA" id="ARBA00004141"/>
    </source>
</evidence>
<reference evidence="9" key="1">
    <citation type="journal article" date="2017" name="Nat. Commun.">
        <title>The asparagus genome sheds light on the origin and evolution of a young Y chromosome.</title>
        <authorList>
            <person name="Harkess A."/>
            <person name="Zhou J."/>
            <person name="Xu C."/>
            <person name="Bowers J.E."/>
            <person name="Van der Hulst R."/>
            <person name="Ayyampalayam S."/>
            <person name="Mercati F."/>
            <person name="Riccardi P."/>
            <person name="McKain M.R."/>
            <person name="Kakrana A."/>
            <person name="Tang H."/>
            <person name="Ray J."/>
            <person name="Groenendijk J."/>
            <person name="Arikit S."/>
            <person name="Mathioni S.M."/>
            <person name="Nakano M."/>
            <person name="Shan H."/>
            <person name="Telgmann-Rauber A."/>
            <person name="Kanno A."/>
            <person name="Yue Z."/>
            <person name="Chen H."/>
            <person name="Li W."/>
            <person name="Chen Y."/>
            <person name="Xu X."/>
            <person name="Zhang Y."/>
            <person name="Luo S."/>
            <person name="Chen H."/>
            <person name="Gao J."/>
            <person name="Mao Z."/>
            <person name="Pires J.C."/>
            <person name="Luo M."/>
            <person name="Kudrna D."/>
            <person name="Wing R.A."/>
            <person name="Meyers B.C."/>
            <person name="Yi K."/>
            <person name="Kong H."/>
            <person name="Lavrijsen P."/>
            <person name="Sunseri F."/>
            <person name="Falavigna A."/>
            <person name="Ye Y."/>
            <person name="Leebens-Mack J.H."/>
            <person name="Chen G."/>
        </authorList>
    </citation>
    <scope>NUCLEOTIDE SEQUENCE [LARGE SCALE GENOMIC DNA]</scope>
    <source>
        <strain evidence="9">cv. DH0086</strain>
    </source>
</reference>
<evidence type="ECO:0000256" key="5">
    <source>
        <dbReference type="PROSITE-ProRule" id="PRU01087"/>
    </source>
</evidence>
<gene>
    <name evidence="8" type="ORF">A4U43_C07F38780</name>
</gene>
<organism evidence="8 9">
    <name type="scientific">Asparagus officinalis</name>
    <name type="common">Garden asparagus</name>
    <dbReference type="NCBI Taxonomy" id="4686"/>
    <lineage>
        <taxon>Eukaryota</taxon>
        <taxon>Viridiplantae</taxon>
        <taxon>Streptophyta</taxon>
        <taxon>Embryophyta</taxon>
        <taxon>Tracheophyta</taxon>
        <taxon>Spermatophyta</taxon>
        <taxon>Magnoliopsida</taxon>
        <taxon>Liliopsida</taxon>
        <taxon>Asparagales</taxon>
        <taxon>Asparagaceae</taxon>
        <taxon>Asparagoideae</taxon>
        <taxon>Asparagus</taxon>
    </lineage>
</organism>
<dbReference type="InterPro" id="IPR051987">
    <property type="entry name" value="Sigma-2_receptor-like"/>
</dbReference>
<evidence type="ECO:0000313" key="9">
    <source>
        <dbReference type="Proteomes" id="UP000243459"/>
    </source>
</evidence>
<feature type="domain" description="EXPERA" evidence="7">
    <location>
        <begin position="8"/>
        <end position="140"/>
    </location>
</feature>
<dbReference type="OMA" id="HRWFAAE"/>
<feature type="transmembrane region" description="Helical" evidence="6">
    <location>
        <begin position="7"/>
        <end position="26"/>
    </location>
</feature>
<evidence type="ECO:0000259" key="7">
    <source>
        <dbReference type="PROSITE" id="PS51751"/>
    </source>
</evidence>
<evidence type="ECO:0000256" key="3">
    <source>
        <dbReference type="ARBA" id="ARBA00022989"/>
    </source>
</evidence>
<evidence type="ECO:0000313" key="8">
    <source>
        <dbReference type="EMBL" id="ONK65603.1"/>
    </source>
</evidence>
<accession>A0A5P1EIN7</accession>
<dbReference type="Proteomes" id="UP000243459">
    <property type="component" value="Chromosome 7"/>
</dbReference>
<feature type="transmembrane region" description="Helical" evidence="6">
    <location>
        <begin position="96"/>
        <end position="116"/>
    </location>
</feature>
<evidence type="ECO:0000256" key="2">
    <source>
        <dbReference type="ARBA" id="ARBA00022692"/>
    </source>
</evidence>
<dbReference type="GO" id="GO:0005783">
    <property type="term" value="C:endoplasmic reticulum"/>
    <property type="evidence" value="ECO:0007669"/>
    <property type="project" value="TreeGrafter"/>
</dbReference>
<dbReference type="GO" id="GO:0016020">
    <property type="term" value="C:membrane"/>
    <property type="evidence" value="ECO:0007669"/>
    <property type="project" value="UniProtKB-SubCell"/>
</dbReference>
<evidence type="ECO:0000256" key="4">
    <source>
        <dbReference type="ARBA" id="ARBA00023136"/>
    </source>
</evidence>
<dbReference type="Gramene" id="ONK65603">
    <property type="protein sequence ID" value="ONK65603"/>
    <property type="gene ID" value="A4U43_C07F38780"/>
</dbReference>
<dbReference type="EMBL" id="CM007387">
    <property type="protein sequence ID" value="ONK65603.1"/>
    <property type="molecule type" value="Genomic_DNA"/>
</dbReference>
<keyword evidence="4 5" id="KW-0472">Membrane</keyword>
<name>A0A5P1EIN7_ASPOF</name>
<evidence type="ECO:0000256" key="6">
    <source>
        <dbReference type="SAM" id="Phobius"/>
    </source>
</evidence>
<keyword evidence="9" id="KW-1185">Reference proteome</keyword>
<dbReference type="AlphaFoldDB" id="A0A5P1EIN7"/>
<feature type="transmembrane region" description="Helical" evidence="6">
    <location>
        <begin position="128"/>
        <end position="145"/>
    </location>
</feature>
<dbReference type="PANTHER" id="PTHR31204:SF1">
    <property type="entry name" value="SIGMA INTRACELLULAR RECEPTOR 2"/>
    <property type="match status" value="1"/>
</dbReference>
<comment type="subcellular location">
    <subcellularLocation>
        <location evidence="1">Membrane</location>
        <topology evidence="1">Multi-pass membrane protein</topology>
    </subcellularLocation>
</comment>
<proteinExistence type="predicted"/>
<dbReference type="PROSITE" id="PS51751">
    <property type="entry name" value="EXPERA"/>
    <property type="match status" value="1"/>
</dbReference>